<dbReference type="InterPro" id="IPR053981">
    <property type="entry name" value="Gp44/GpP-like_2nd"/>
</dbReference>
<dbReference type="AlphaFoldDB" id="A0A7T3E4Y7"/>
<gene>
    <name evidence="4" type="ORF">I6G38_17975</name>
</gene>
<accession>A0A7T3E4Y7</accession>
<dbReference type="Gene3D" id="2.30.300.10">
    <property type="entry name" value="Baseplate protein-like domain - beta roll fold"/>
    <property type="match status" value="1"/>
</dbReference>
<dbReference type="InterPro" id="IPR023399">
    <property type="entry name" value="Baseplate-like_2-layer_sand"/>
</dbReference>
<sequence>MLDARPEAVTLTIGGQRHDGWKSIRITRAIDSMCGEFQLGLADRWPDQPSRFALEADAACSVQVAGQTVLTGHIDQLLPTVDGEAHEIVIVGRDRAADLVDCSAVNVPGSWKNIGIAEIAAELAKPFGISVVARATTGPALRKFALQQGETVQAALERLCRFAGLLAVSTSAGGVELIAPAASAPVAAIVDGVNMLSGSATHDVSQRFSTYIVKGQASGDDHANGKTAAHPMAQAGDPAVKRYRPLIVIAEEQSTIANSAVRARWEASTRAGRGQSALIVVPGWRDDRGDLFAAGATVSVTVPRLFIDGLMLIQSVTFVLDERGTVAELVVTPPSAWSQLAIPEQAEASRVRRHRK</sequence>
<evidence type="ECO:0000313" key="4">
    <source>
        <dbReference type="EMBL" id="QPT08578.1"/>
    </source>
</evidence>
<evidence type="ECO:0000259" key="3">
    <source>
        <dbReference type="Pfam" id="PF22255"/>
    </source>
</evidence>
<feature type="domain" description="Baseplate hub protein gp44/GpP-like second" evidence="3">
    <location>
        <begin position="96"/>
        <end position="177"/>
    </location>
</feature>
<dbReference type="Pfam" id="PF21929">
    <property type="entry name" value="GpP_4th"/>
    <property type="match status" value="1"/>
</dbReference>
<dbReference type="Gene3D" id="3.55.50.10">
    <property type="entry name" value="Baseplate protein-like domains"/>
    <property type="match status" value="1"/>
</dbReference>
<dbReference type="Gene3D" id="3.30.1920.10">
    <property type="entry name" value="Baseplate protein-like domains - 2 layer sandwich fold"/>
    <property type="match status" value="1"/>
</dbReference>
<dbReference type="EMBL" id="CP065713">
    <property type="protein sequence ID" value="QPT08578.1"/>
    <property type="molecule type" value="Genomic_DNA"/>
</dbReference>
<evidence type="ECO:0000313" key="5">
    <source>
        <dbReference type="Proteomes" id="UP000594836"/>
    </source>
</evidence>
<evidence type="ECO:0000259" key="2">
    <source>
        <dbReference type="Pfam" id="PF21929"/>
    </source>
</evidence>
<dbReference type="InterPro" id="IPR053982">
    <property type="entry name" value="Gp44/GpP-like_C"/>
</dbReference>
<protein>
    <recommendedName>
        <fullName evidence="6">Mu P family protein</fullName>
    </recommendedName>
</protein>
<dbReference type="Pfam" id="PF21683">
    <property type="entry name" value="GpP-like_1st"/>
    <property type="match status" value="1"/>
</dbReference>
<dbReference type="Pfam" id="PF22255">
    <property type="entry name" value="Gp44-like_2nd"/>
    <property type="match status" value="1"/>
</dbReference>
<proteinExistence type="predicted"/>
<feature type="domain" description="Baseplate hub protein gp44-like N-terminal" evidence="1">
    <location>
        <begin position="9"/>
        <end position="94"/>
    </location>
</feature>
<dbReference type="InterPro" id="IPR049354">
    <property type="entry name" value="GpP-like_N"/>
</dbReference>
<dbReference type="PIRSF" id="PIRSF004440">
    <property type="entry name" value="GpP"/>
    <property type="match status" value="1"/>
</dbReference>
<organism evidence="4 5">
    <name type="scientific">Sphingomonas paucimobilis</name>
    <name type="common">Pseudomonas paucimobilis</name>
    <dbReference type="NCBI Taxonomy" id="13689"/>
    <lineage>
        <taxon>Bacteria</taxon>
        <taxon>Pseudomonadati</taxon>
        <taxon>Pseudomonadota</taxon>
        <taxon>Alphaproteobacteria</taxon>
        <taxon>Sphingomonadales</taxon>
        <taxon>Sphingomonadaceae</taxon>
        <taxon>Sphingomonas</taxon>
    </lineage>
</organism>
<feature type="domain" description="Baseplate hub protein gp44/GpP-like C-terminal" evidence="2">
    <location>
        <begin position="257"/>
        <end position="337"/>
    </location>
</feature>
<evidence type="ECO:0008006" key="6">
    <source>
        <dbReference type="Google" id="ProtNLM"/>
    </source>
</evidence>
<dbReference type="SUPFAM" id="SSF69279">
    <property type="entry name" value="Phage tail proteins"/>
    <property type="match status" value="2"/>
</dbReference>
<name>A0A7T3E4Y7_SPHPI</name>
<dbReference type="InterPro" id="IPR026276">
    <property type="entry name" value="Baseplate_GpP"/>
</dbReference>
<evidence type="ECO:0000259" key="1">
    <source>
        <dbReference type="Pfam" id="PF21683"/>
    </source>
</evidence>
<dbReference type="RefSeq" id="WP_197939115.1">
    <property type="nucleotide sequence ID" value="NZ_CP065713.1"/>
</dbReference>
<reference evidence="4 5" key="1">
    <citation type="submission" date="2020-12" db="EMBL/GenBank/DDBJ databases">
        <title>FDA dAtabase for Regulatory Grade micrObial Sequences (FDA-ARGOS): Supporting development and validation of Infectious Disease Dx tests.</title>
        <authorList>
            <person name="Sproer C."/>
            <person name="Gronow S."/>
            <person name="Severitt S."/>
            <person name="Schroder I."/>
            <person name="Tallon L."/>
            <person name="Sadzewicz L."/>
            <person name="Zhao X."/>
            <person name="Boylan J."/>
            <person name="Ott S."/>
            <person name="Bowen H."/>
            <person name="Vavikolanu K."/>
            <person name="Mehta A."/>
            <person name="Aluvathingal J."/>
            <person name="Nadendla S."/>
            <person name="Lowell S."/>
            <person name="Myers T."/>
            <person name="Yan Y."/>
            <person name="Sichtig H."/>
        </authorList>
    </citation>
    <scope>NUCLEOTIDE SEQUENCE [LARGE SCALE GENOMIC DNA]</scope>
    <source>
        <strain evidence="4 5">FDAARGOS_881</strain>
    </source>
</reference>
<dbReference type="Proteomes" id="UP000594836">
    <property type="component" value="Chromosome"/>
</dbReference>